<protein>
    <recommendedName>
        <fullName evidence="4">Lipoprotein</fullName>
    </recommendedName>
</protein>
<evidence type="ECO:0000256" key="1">
    <source>
        <dbReference type="SAM" id="SignalP"/>
    </source>
</evidence>
<feature type="signal peptide" evidence="1">
    <location>
        <begin position="1"/>
        <end position="22"/>
    </location>
</feature>
<dbReference type="AlphaFoldDB" id="A0A059GCP1"/>
<comment type="caution">
    <text evidence="2">The sequence shown here is derived from an EMBL/GenBank/DDBJ whole genome shotgun (WGS) entry which is preliminary data.</text>
</comment>
<sequence>MTYPISNAFHFIGLCLAGAVLSACVSLTPDQVYPLGATQSVDPSLIADLDAPLESTIRTAKSGEVILRQLVQSVAVMVLENTVTPTGDVSLAVQARSVELTEGLTFYPAVSVGKENALVACSFDRPAEWTPRLNPGAKGSGKVCFVLEKIAGKIDLSKVAQDLGARSSSVFFFVSDNIGVSAASGPYQKLFRWDPQLTYEVSEPARFRAIESTVSEKSGMPNIALRFLSTEDGAQIKPVYLSGDQPVPIQADPVVIKADQAFPTRIKYDGAEIEILALKEGVLAYRILSGFATGAAFVMDLPESTIPVPAASR</sequence>
<evidence type="ECO:0008006" key="4">
    <source>
        <dbReference type="Google" id="ProtNLM"/>
    </source>
</evidence>
<keyword evidence="3" id="KW-1185">Reference proteome</keyword>
<dbReference type="OrthoDB" id="7626159at2"/>
<dbReference type="STRING" id="1280953.HOC_01410"/>
<organism evidence="2 3">
    <name type="scientific">Hyphomonas oceanitis SCH89</name>
    <dbReference type="NCBI Taxonomy" id="1280953"/>
    <lineage>
        <taxon>Bacteria</taxon>
        <taxon>Pseudomonadati</taxon>
        <taxon>Pseudomonadota</taxon>
        <taxon>Alphaproteobacteria</taxon>
        <taxon>Hyphomonadales</taxon>
        <taxon>Hyphomonadaceae</taxon>
        <taxon>Hyphomonas</taxon>
    </lineage>
</organism>
<dbReference type="RefSeq" id="WP_035535038.1">
    <property type="nucleotide sequence ID" value="NZ_ARYL01000001.1"/>
</dbReference>
<name>A0A059GCP1_9PROT</name>
<dbReference type="EMBL" id="ARYL01000001">
    <property type="protein sequence ID" value="KDA04499.1"/>
    <property type="molecule type" value="Genomic_DNA"/>
</dbReference>
<evidence type="ECO:0000313" key="2">
    <source>
        <dbReference type="EMBL" id="KDA04499.1"/>
    </source>
</evidence>
<feature type="chain" id="PRO_5001578720" description="Lipoprotein" evidence="1">
    <location>
        <begin position="23"/>
        <end position="313"/>
    </location>
</feature>
<dbReference type="Proteomes" id="UP000024942">
    <property type="component" value="Unassembled WGS sequence"/>
</dbReference>
<proteinExistence type="predicted"/>
<accession>A0A059GCP1</accession>
<dbReference type="PATRIC" id="fig|1280953.3.peg.284"/>
<gene>
    <name evidence="2" type="ORF">HOC_01410</name>
</gene>
<keyword evidence="1" id="KW-0732">Signal</keyword>
<evidence type="ECO:0000313" key="3">
    <source>
        <dbReference type="Proteomes" id="UP000024942"/>
    </source>
</evidence>
<reference evidence="2 3" key="1">
    <citation type="journal article" date="2014" name="Antonie Van Leeuwenhoek">
        <title>Hyphomonas beringensis sp. nov. and Hyphomonas chukchiensis sp. nov., isolated from surface seawater of the Bering Sea and Chukchi Sea.</title>
        <authorList>
            <person name="Li C."/>
            <person name="Lai Q."/>
            <person name="Li G."/>
            <person name="Dong C."/>
            <person name="Wang J."/>
            <person name="Liao Y."/>
            <person name="Shao Z."/>
        </authorList>
    </citation>
    <scope>NUCLEOTIDE SEQUENCE [LARGE SCALE GENOMIC DNA]</scope>
    <source>
        <strain evidence="2 3">SCH89</strain>
    </source>
</reference>